<accession>A0A4P5P9X6</accession>
<sequence>MTITLLLIFVLITVGYNAYLFSMRRRKRIPSRQLVALQMILNMILVVWGVTYLFLG</sequence>
<evidence type="ECO:0000313" key="3">
    <source>
        <dbReference type="Proteomes" id="UP000290567"/>
    </source>
</evidence>
<gene>
    <name evidence="2" type="ORF">NRIC_27960</name>
</gene>
<organism evidence="2 3">
    <name type="scientific">Enterococcus florum</name>
    <dbReference type="NCBI Taxonomy" id="2480627"/>
    <lineage>
        <taxon>Bacteria</taxon>
        <taxon>Bacillati</taxon>
        <taxon>Bacillota</taxon>
        <taxon>Bacilli</taxon>
        <taxon>Lactobacillales</taxon>
        <taxon>Enterococcaceae</taxon>
        <taxon>Enterococcus</taxon>
    </lineage>
</organism>
<evidence type="ECO:0000256" key="1">
    <source>
        <dbReference type="SAM" id="Phobius"/>
    </source>
</evidence>
<name>A0A4P5P9X6_9ENTE</name>
<proteinExistence type="predicted"/>
<keyword evidence="1" id="KW-0812">Transmembrane</keyword>
<dbReference type="EMBL" id="BJCC01000024">
    <property type="protein sequence ID" value="GCF94905.1"/>
    <property type="molecule type" value="Genomic_DNA"/>
</dbReference>
<feature type="transmembrane region" description="Helical" evidence="1">
    <location>
        <begin position="6"/>
        <end position="22"/>
    </location>
</feature>
<reference evidence="3" key="1">
    <citation type="submission" date="2019-02" db="EMBL/GenBank/DDBJ databases">
        <title>Draft genome sequence of Enterococcus sp. Gos25-1.</title>
        <authorList>
            <person name="Tanaka N."/>
            <person name="Shiwa Y."/>
            <person name="Fujita N."/>
        </authorList>
    </citation>
    <scope>NUCLEOTIDE SEQUENCE [LARGE SCALE GENOMIC DNA]</scope>
    <source>
        <strain evidence="3">Gos25-1</strain>
    </source>
</reference>
<keyword evidence="3" id="KW-1185">Reference proteome</keyword>
<keyword evidence="1" id="KW-1133">Transmembrane helix</keyword>
<dbReference type="Proteomes" id="UP000290567">
    <property type="component" value="Unassembled WGS sequence"/>
</dbReference>
<evidence type="ECO:0008006" key="4">
    <source>
        <dbReference type="Google" id="ProtNLM"/>
    </source>
</evidence>
<dbReference type="RefSeq" id="WP_175580107.1">
    <property type="nucleotide sequence ID" value="NZ_BJCC01000024.1"/>
</dbReference>
<comment type="caution">
    <text evidence="2">The sequence shown here is derived from an EMBL/GenBank/DDBJ whole genome shotgun (WGS) entry which is preliminary data.</text>
</comment>
<keyword evidence="1" id="KW-0472">Membrane</keyword>
<dbReference type="AlphaFoldDB" id="A0A4P5P9X6"/>
<feature type="transmembrane region" description="Helical" evidence="1">
    <location>
        <begin position="34"/>
        <end position="55"/>
    </location>
</feature>
<evidence type="ECO:0000313" key="2">
    <source>
        <dbReference type="EMBL" id="GCF94905.1"/>
    </source>
</evidence>
<protein>
    <recommendedName>
        <fullName evidence="4">Immunity protein</fullName>
    </recommendedName>
</protein>